<keyword evidence="2" id="KW-1185">Reference proteome</keyword>
<evidence type="ECO:0000313" key="2">
    <source>
        <dbReference type="Proteomes" id="UP001054837"/>
    </source>
</evidence>
<name>A0AAV4URE5_9ARAC</name>
<protein>
    <submittedName>
        <fullName evidence="1">Uncharacterized protein</fullName>
    </submittedName>
</protein>
<dbReference type="AlphaFoldDB" id="A0AAV4URE5"/>
<evidence type="ECO:0000313" key="1">
    <source>
        <dbReference type="EMBL" id="GIY60362.1"/>
    </source>
</evidence>
<dbReference type="EMBL" id="BPLQ01011786">
    <property type="protein sequence ID" value="GIY60362.1"/>
    <property type="molecule type" value="Genomic_DNA"/>
</dbReference>
<organism evidence="1 2">
    <name type="scientific">Caerostris darwini</name>
    <dbReference type="NCBI Taxonomy" id="1538125"/>
    <lineage>
        <taxon>Eukaryota</taxon>
        <taxon>Metazoa</taxon>
        <taxon>Ecdysozoa</taxon>
        <taxon>Arthropoda</taxon>
        <taxon>Chelicerata</taxon>
        <taxon>Arachnida</taxon>
        <taxon>Araneae</taxon>
        <taxon>Araneomorphae</taxon>
        <taxon>Entelegynae</taxon>
        <taxon>Araneoidea</taxon>
        <taxon>Araneidae</taxon>
        <taxon>Caerostris</taxon>
    </lineage>
</organism>
<proteinExistence type="predicted"/>
<comment type="caution">
    <text evidence="1">The sequence shown here is derived from an EMBL/GenBank/DDBJ whole genome shotgun (WGS) entry which is preliminary data.</text>
</comment>
<accession>A0AAV4URE5</accession>
<sequence>MHHTDTCFNENRYESTLLIDCSHFAEAKVNSSQLSEAGYLPTFSTAAEVELQLVCFSSTPNERSCCVLSLHTRTLCSPVLSPFLPEISLSPIAKCRLRFYYSAACDAGTDYCLDAFVIVLSFTHRYGIYLPTSRKLRFLSTLNIERGNFQGGGRGLSKVGREFAFVYCEGLPRKRVLKLSQAFCISPTGVAKYAGGKVVDGGAPGSSLLCAGRVAFTFTSLCQSACFWKAALLATCLDLCASRFLTFSFLPVGISGDPVITFPRVAWMDNG</sequence>
<gene>
    <name evidence="1" type="ORF">CDAR_9801</name>
</gene>
<reference evidence="1 2" key="1">
    <citation type="submission" date="2021-06" db="EMBL/GenBank/DDBJ databases">
        <title>Caerostris darwini draft genome.</title>
        <authorList>
            <person name="Kono N."/>
            <person name="Arakawa K."/>
        </authorList>
    </citation>
    <scope>NUCLEOTIDE SEQUENCE [LARGE SCALE GENOMIC DNA]</scope>
</reference>
<dbReference type="Proteomes" id="UP001054837">
    <property type="component" value="Unassembled WGS sequence"/>
</dbReference>